<name>A0A6B8MB88_9HYPH</name>
<reference evidence="2 3" key="1">
    <citation type="submission" date="2019-09" db="EMBL/GenBank/DDBJ databases">
        <title>Isolation and complete genome sequencing of Methylocystis species.</title>
        <authorList>
            <person name="Rumah B.L."/>
            <person name="Stead C.E."/>
            <person name="Stevens B.C."/>
            <person name="Minton N.P."/>
            <person name="Grosse-Honebrink A."/>
            <person name="Zhang Y."/>
        </authorList>
    </citation>
    <scope>NUCLEOTIDE SEQUENCE [LARGE SCALE GENOMIC DNA]</scope>
    <source>
        <strain evidence="2 3">BRCS2</strain>
        <plasmid evidence="2 3">unnamed1</plasmid>
    </source>
</reference>
<dbReference type="RefSeq" id="WP_016919223.1">
    <property type="nucleotide sequence ID" value="NZ_CP044332.1"/>
</dbReference>
<dbReference type="AlphaFoldDB" id="A0A6B8MB88"/>
<dbReference type="EMBL" id="CP044332">
    <property type="protein sequence ID" value="QGM99981.1"/>
    <property type="molecule type" value="Genomic_DNA"/>
</dbReference>
<feature type="domain" description="PD-(D/E)XK endonuclease-like" evidence="1">
    <location>
        <begin position="589"/>
        <end position="866"/>
    </location>
</feature>
<dbReference type="KEGG" id="mpar:F7D14_20590"/>
<evidence type="ECO:0000259" key="1">
    <source>
        <dbReference type="Pfam" id="PF12705"/>
    </source>
</evidence>
<geneLocation type="plasmid" evidence="2">
    <name>unnamed1</name>
</geneLocation>
<organism evidence="2 3">
    <name type="scientific">Methylocystis parvus</name>
    <dbReference type="NCBI Taxonomy" id="134"/>
    <lineage>
        <taxon>Bacteria</taxon>
        <taxon>Pseudomonadati</taxon>
        <taxon>Pseudomonadota</taxon>
        <taxon>Alphaproteobacteria</taxon>
        <taxon>Hyphomicrobiales</taxon>
        <taxon>Methylocystaceae</taxon>
        <taxon>Methylocystis</taxon>
    </lineage>
</organism>
<dbReference type="InterPro" id="IPR038726">
    <property type="entry name" value="PDDEXK_AddAB-type"/>
</dbReference>
<dbReference type="Gene3D" id="3.90.320.10">
    <property type="match status" value="1"/>
</dbReference>
<sequence>MDLVFSWFADGDAWPEHPGAGSAVLDQAVVGPLRLLDHVETMLGLGGPQVAMVERIAIYKRKIEAAGADRFWSKSFGLDPWSSTRELLSWRDELIEAGWRPGIRLERTRLADIAAAEGVGPALPPGVADRVRAVIDALEEKPTLSLESINLVDGRNLFPNGWRAMLDGLERCGVCIEQLTAPAPASLGDGRLTLLVADTELVAAEALAAWLAAAPENNDGLVFVLGRDTALLDHALAKAGLPRLGHSTPSPHRSLLQILPLAFALAWEPPDPKRLLDFLLLPLGPLPRSVANKLADVVAESPGIGGEDWIAGWVEIEKTLAEEEGADAKKNAARLSEWRGFVEPKRHDPKKGMPRAAARRIAEKVSSWAVKRAVSSDDPLFYALAQTAADLAAAIDAIETDTLDRLLLERMLEQAIGVGVADPSAVAEAAPWRSVQHPGAVWGEARTIVWWHFADMGEAGYSTVWNVLERDALAKGGCPLDEPELAPQRLAAAWERPLRHGREKIVLVRPALAAGAETSAHPLWHSLVAQRPSLEEEISARAEAVLLDRNPTLAGRKLVRAPVALVSPPAPRLEWMAPAHAISARSLESATSLASLLACPLQWTLRYAGKLYPGVRQSLPNMDTLVGTLAHRIAQEIFHPGDPPAPEAAEAKAATLLDELLPRIAATLLLPGASGELAAARSAVPQALAELARFLRSGKLSVVGVEYGFSVPDTLATCAGVNGRIDLLTKTAEERLVVIDLKWQRSESWRRAELKNGVALQLSVYARHVSDENVDAATGYFMLRQRRFLTATPLRGEGTTTVIDGPTPKDTWDRVVASWTSAMSDIEAGTVRALFDQSDTKLEDFTDRYLLVPPKCGYCDYAGLCEVNS</sequence>
<evidence type="ECO:0000313" key="3">
    <source>
        <dbReference type="Proteomes" id="UP000422569"/>
    </source>
</evidence>
<gene>
    <name evidence="2" type="ORF">F7D14_20590</name>
</gene>
<proteinExistence type="predicted"/>
<protein>
    <submittedName>
        <fullName evidence="2">PD-(D/E)XK nuclease family protein</fullName>
    </submittedName>
</protein>
<keyword evidence="2" id="KW-0614">Plasmid</keyword>
<dbReference type="InterPro" id="IPR011604">
    <property type="entry name" value="PDDEXK-like_dom_sf"/>
</dbReference>
<dbReference type="Pfam" id="PF12705">
    <property type="entry name" value="PDDEXK_1"/>
    <property type="match status" value="1"/>
</dbReference>
<keyword evidence="3" id="KW-1185">Reference proteome</keyword>
<dbReference type="Proteomes" id="UP000422569">
    <property type="component" value="Plasmid unnamed1"/>
</dbReference>
<accession>A0A6B8MB88</accession>
<evidence type="ECO:0000313" key="2">
    <source>
        <dbReference type="EMBL" id="QGM99981.1"/>
    </source>
</evidence>